<dbReference type="Pfam" id="PF16028">
    <property type="entry name" value="SLC3A2_N"/>
    <property type="match status" value="1"/>
</dbReference>
<dbReference type="STRING" id="6248.A0A0K0E6E5"/>
<dbReference type="InterPro" id="IPR045857">
    <property type="entry name" value="O16G_dom_2"/>
</dbReference>
<dbReference type="Gene3D" id="3.90.400.10">
    <property type="entry name" value="Oligo-1,6-glucosidase, Domain 2"/>
    <property type="match status" value="1"/>
</dbReference>
<evidence type="ECO:0000256" key="1">
    <source>
        <dbReference type="ARBA" id="ARBA00001657"/>
    </source>
</evidence>
<dbReference type="SUPFAM" id="SSF51445">
    <property type="entry name" value="(Trans)glycosidases"/>
    <property type="match status" value="1"/>
</dbReference>
<organism evidence="6">
    <name type="scientific">Strongyloides stercoralis</name>
    <name type="common">Threadworm</name>
    <dbReference type="NCBI Taxonomy" id="6248"/>
    <lineage>
        <taxon>Eukaryota</taxon>
        <taxon>Metazoa</taxon>
        <taxon>Ecdysozoa</taxon>
        <taxon>Nematoda</taxon>
        <taxon>Chromadorea</taxon>
        <taxon>Rhabditida</taxon>
        <taxon>Tylenchina</taxon>
        <taxon>Panagrolaimomorpha</taxon>
        <taxon>Strongyloidoidea</taxon>
        <taxon>Strongyloididae</taxon>
        <taxon>Strongyloides</taxon>
    </lineage>
</organism>
<dbReference type="AlphaFoldDB" id="A0A0K0E6E5"/>
<reference evidence="6" key="1">
    <citation type="submission" date="2015-08" db="UniProtKB">
        <authorList>
            <consortium name="WormBaseParasite"/>
        </authorList>
    </citation>
    <scope>IDENTIFICATION</scope>
</reference>
<dbReference type="GO" id="GO:0005975">
    <property type="term" value="P:carbohydrate metabolic process"/>
    <property type="evidence" value="ECO:0007669"/>
    <property type="project" value="InterPro"/>
</dbReference>
<dbReference type="GO" id="GO:0004558">
    <property type="term" value="F:alpha-1,4-glucosidase activity"/>
    <property type="evidence" value="ECO:0007669"/>
    <property type="project" value="UniProtKB-EC"/>
</dbReference>
<dbReference type="WBParaSite" id="SSTP_0000507600.1">
    <property type="protein sequence ID" value="SSTP_0000507600.1"/>
    <property type="gene ID" value="SSTP_0000507600"/>
</dbReference>
<dbReference type="Proteomes" id="UP000035681">
    <property type="component" value="Unplaced"/>
</dbReference>
<name>A0A0K0E6E5_STRER</name>
<evidence type="ECO:0000313" key="6">
    <source>
        <dbReference type="WBParaSite" id="SSTP_0000507600.1"/>
    </source>
</evidence>
<keyword evidence="3" id="KW-0472">Membrane</keyword>
<protein>
    <recommendedName>
        <fullName evidence="2">alpha-glucosidase</fullName>
        <ecNumber evidence="2">3.2.1.20</ecNumber>
    </recommendedName>
</protein>
<evidence type="ECO:0000256" key="2">
    <source>
        <dbReference type="ARBA" id="ARBA00012741"/>
    </source>
</evidence>
<keyword evidence="5" id="KW-1185">Reference proteome</keyword>
<dbReference type="Gene3D" id="3.20.20.80">
    <property type="entry name" value="Glycosidases"/>
    <property type="match status" value="1"/>
</dbReference>
<comment type="catalytic activity">
    <reaction evidence="1">
        <text>Hydrolysis of terminal, non-reducing (1-&gt;4)-linked alpha-D-glucose residues with release of alpha-D-glucose.</text>
        <dbReference type="EC" id="3.2.1.20"/>
    </reaction>
</comment>
<sequence>MTSPYLFEKGKKTESYITAVESNPVTNKGFLDKTNNDDIEMPNNASKPFLTKNDNENKPEKMNENIGLTAEELAPYAEDRTWKIIRIFLYVLFWLLWLGMICGIVALILLNPPCSNIKEKRNLDWWEKSLIYQVWTPSFRDSDGDGLGDFKGINEKLPNLEKINIDAIFPRPFLKINKDDNEVVDYFDVNTEYGKLEDAENLIKSAHDKGIYVIIEIPISVTSNKHIWFEKSSKGSSVENSSYSDYYYWKQNGGESPYATSYKDTNILFWHKKDKPNSPILNWKSSGLKEAMYEVFKFWIKKGIDGFYLSSPKYIARSLDATTPNFPEIVEVFQELKNEIDNYLQENDDIKDKKIFIFTSADDMTESEKKQLGINGGLDALINYELGNVEKDSKICYKLESTVAGCVNEILSDILIFHNNNPQIVPIWEFGNPSTKRLSTRVQSRLHSEILIMLQMMLPGSNMFYYGDIIGIKSFKNNNEYKNVSQMSAMQWDDTVNGGFTQAINPIIPIQVDIKNINWEKQYQSIISPLRMFKRIAKIKKRVDAFKFGKAYVGTRVQQAFTISRFDTNEESQPIGHVYVCAANFGKESTTLPLEEIPGASSTNLEKAEIFALTTKAYETYNIREKIDLSSQSLTIGPQQAIIFKFLV</sequence>
<keyword evidence="3" id="KW-0812">Transmembrane</keyword>
<dbReference type="WBParaSite" id="TCONS_00012683.p1">
    <property type="protein sequence ID" value="TCONS_00012683.p1"/>
    <property type="gene ID" value="XLOC_008334"/>
</dbReference>
<dbReference type="Pfam" id="PF00128">
    <property type="entry name" value="Alpha-amylase"/>
    <property type="match status" value="1"/>
</dbReference>
<evidence type="ECO:0000256" key="3">
    <source>
        <dbReference type="SAM" id="Phobius"/>
    </source>
</evidence>
<dbReference type="InterPro" id="IPR017853">
    <property type="entry name" value="GH"/>
</dbReference>
<evidence type="ECO:0000313" key="5">
    <source>
        <dbReference type="Proteomes" id="UP000035681"/>
    </source>
</evidence>
<dbReference type="PANTHER" id="PTHR10357:SF230">
    <property type="entry name" value="GLYCOSYL HYDROLASE FAMILY 13 CATALYTIC DOMAIN-CONTAINING PROTEIN"/>
    <property type="match status" value="1"/>
</dbReference>
<dbReference type="InterPro" id="IPR031984">
    <property type="entry name" value="SLC3A2_N"/>
</dbReference>
<feature type="domain" description="Glycosyl hydrolase family 13 catalytic" evidence="4">
    <location>
        <begin position="133"/>
        <end position="511"/>
    </location>
</feature>
<dbReference type="SMART" id="SM00642">
    <property type="entry name" value="Aamy"/>
    <property type="match status" value="1"/>
</dbReference>
<dbReference type="EC" id="3.2.1.20" evidence="2"/>
<feature type="transmembrane region" description="Helical" evidence="3">
    <location>
        <begin position="87"/>
        <end position="110"/>
    </location>
</feature>
<keyword evidence="3" id="KW-1133">Transmembrane helix</keyword>
<accession>A0A0K0E6E5</accession>
<proteinExistence type="predicted"/>
<evidence type="ECO:0000259" key="4">
    <source>
        <dbReference type="SMART" id="SM00642"/>
    </source>
</evidence>
<dbReference type="InterPro" id="IPR006047">
    <property type="entry name" value="GH13_cat_dom"/>
</dbReference>
<dbReference type="PANTHER" id="PTHR10357">
    <property type="entry name" value="ALPHA-AMYLASE FAMILY MEMBER"/>
    <property type="match status" value="1"/>
</dbReference>